<dbReference type="AlphaFoldDB" id="A0A6N2KHB1"/>
<dbReference type="EMBL" id="CAADRP010000336">
    <property type="protein sequence ID" value="VFU27089.1"/>
    <property type="molecule type" value="Genomic_DNA"/>
</dbReference>
<name>A0A6N2KHB1_SALVM</name>
<reference evidence="1" key="1">
    <citation type="submission" date="2019-03" db="EMBL/GenBank/DDBJ databases">
        <authorList>
            <person name="Mank J."/>
            <person name="Almeida P."/>
        </authorList>
    </citation>
    <scope>NUCLEOTIDE SEQUENCE</scope>
    <source>
        <strain evidence="1">78183</strain>
    </source>
</reference>
<sequence>MLPTLPSLYLFSCSVCYSRVQKSRAADLSSKYQNTVITRRFTRAGWQRRANVFEEIDDWLDCSYLHLQ</sequence>
<evidence type="ECO:0000313" key="1">
    <source>
        <dbReference type="EMBL" id="VFU27089.1"/>
    </source>
</evidence>
<gene>
    <name evidence="1" type="ORF">SVIM_LOCUS78728</name>
</gene>
<proteinExistence type="predicted"/>
<accession>A0A6N2KHB1</accession>
<protein>
    <submittedName>
        <fullName evidence="1">Uncharacterized protein</fullName>
    </submittedName>
</protein>
<organism evidence="1">
    <name type="scientific">Salix viminalis</name>
    <name type="common">Common osier</name>
    <name type="synonym">Basket willow</name>
    <dbReference type="NCBI Taxonomy" id="40686"/>
    <lineage>
        <taxon>Eukaryota</taxon>
        <taxon>Viridiplantae</taxon>
        <taxon>Streptophyta</taxon>
        <taxon>Embryophyta</taxon>
        <taxon>Tracheophyta</taxon>
        <taxon>Spermatophyta</taxon>
        <taxon>Magnoliopsida</taxon>
        <taxon>eudicotyledons</taxon>
        <taxon>Gunneridae</taxon>
        <taxon>Pentapetalae</taxon>
        <taxon>rosids</taxon>
        <taxon>fabids</taxon>
        <taxon>Malpighiales</taxon>
        <taxon>Salicaceae</taxon>
        <taxon>Saliceae</taxon>
        <taxon>Salix</taxon>
    </lineage>
</organism>